<feature type="compositionally biased region" description="Acidic residues" evidence="1">
    <location>
        <begin position="438"/>
        <end position="451"/>
    </location>
</feature>
<sequence length="1519" mass="170672">MATVCKQPRLSHRIIAIKQRFLWRYRRRARYWSRRPNLNLFHIGYGKLLILLGLAATLSSSYLLVSTGVSKLARYEMERTLFLAWNSVLHGGIFVVSLLNEINWGEPRTRRSSANDQLRAKTRRLLPSSPGPAATALNEPFTVFVVGTAAKTAAIRVTYDLTISELTAVLLKRRLIASFDRVQQYIVYPPFSHGPLEPEQRLTEIGAKDLSTLFVRLRVPGGAPTRNLKHGDSTDFTEDTGVFGSANVEVWQALSGQWIGYYACRICKDNIPVRSRQLTAHEQTKKHRRRLQQAETEGRARSSIGEDGSGSSNAGPARGSLTQPPIGSSSSSNAPSAFTTSLFMDPMPADDLVPLEGADVARPYDLPAEPHPALDIRTPLLDLLGDMSSNNDLSRGGIDWDALPRTQRHQAGTEEQALSRISECLRTYILESEHVGDDSDVEEGRVEEEVEERPRSPDDSAGSNDSPSIEDSPRVIHSDSTAPQTFRAPPRARVVTDRDTPWFPWPDRETCVIDILRHVPRCAFSEKQNSVIHWALLALGMTDIPTEHTMDRVSKALQRIYGISSIRYKGVMGHIYYVNDFAALIAQLLVAFPNLQETYHHYSIPDPRNIIGVRKIASQGISPWTATSLEDGGQNRWRKLAKGHRVHAFPVWLFCDDTSGNVSKKWNKHNSFLFTAAGLPRQLVHQEYNVHFLATSNTAPPLEMLDGIADQLIRCQESGVWAYDCELKEMVLLIPSVLAVLGDNPMQSEIACHIGLAGKLFCRICRAFKGNPENEDEEEGDELDDMDFSDTGSQSGSDISASGPSSPRNGRHRTRKRTGLETMAEMVERIKRFMRIGDLRCREETISALQSQFCEAQRVGGQSEYKRQRTRLGVKDTYQEYFAERLFRITTSRGGRSRTDKEEEVQALLKTMPRVDAGVTSPVWCIRDFDPHKDTPVEILHVILLGFVKYFWRDAVGRLKDPAKKTLIARLSSFEVSGLKIAPLSGSTLVNYAGSLVGRDFRALAQVAPFVLHDLPGIPEEHIRAWVALSHIVPMVWQPEIRDLPEYLVRLQEAIDNFLDATCTLTPRWFNKPKFHLLLHLPEHIRRFGPAMLFATEGFESFNAVIRSHSIHSNHRAPSRDIALAMAHHNRIRHILSGGYVRKPLIVSEQEDDVTASQVPPERSPWLHVMNSAMDLEALEWRTAGSSVFELLMTNQFATNILGLFGPDDNIHQGDVGLCRRLADQPVQWSSTLAAKKDLRSPSSNSRTRFLTAESVLLQNGDWCKSDGQWIIWHYRNERTVYSVVGRVHEILQLTNSASASHGKASLALVQYCTVQGRHPHYDMPHVTPVQSFALVPISDIRCTINIQHDCFTGKCKTADVSERSREEQERTTRVVHKLVHSVTSHSFVLNTAQMRDSVEMMPFYLPFLPRDRNRIIHLAAMQEVEATKRRQRRRNDVSRPSTPMPVSETASAIGQVQPVTASATSIRWATTLERSLSIHETSPQAWPAQLSSLHTTVTLAILSAHHLPLQPTHRSSFP</sequence>
<keyword evidence="3" id="KW-1185">Reference proteome</keyword>
<dbReference type="Proteomes" id="UP000308197">
    <property type="component" value="Unassembled WGS sequence"/>
</dbReference>
<feature type="region of interest" description="Disordered" evidence="1">
    <location>
        <begin position="772"/>
        <end position="821"/>
    </location>
</feature>
<evidence type="ECO:0000256" key="1">
    <source>
        <dbReference type="SAM" id="MobiDB-lite"/>
    </source>
</evidence>
<dbReference type="EMBL" id="ML212093">
    <property type="protein sequence ID" value="TFK79286.1"/>
    <property type="molecule type" value="Genomic_DNA"/>
</dbReference>
<feature type="compositionally biased region" description="Acidic residues" evidence="1">
    <location>
        <begin position="773"/>
        <end position="788"/>
    </location>
</feature>
<feature type="compositionally biased region" description="Low complexity" evidence="1">
    <location>
        <begin position="792"/>
        <end position="806"/>
    </location>
</feature>
<name>A0A5C3NP28_9APHY</name>
<gene>
    <name evidence="2" type="ORF">K466DRAFT_606262</name>
</gene>
<accession>A0A5C3NP28</accession>
<feature type="compositionally biased region" description="Low complexity" evidence="1">
    <location>
        <begin position="320"/>
        <end position="341"/>
    </location>
</feature>
<protein>
    <submittedName>
        <fullName evidence="2">Uncharacterized protein</fullName>
    </submittedName>
</protein>
<dbReference type="STRING" id="1314778.A0A5C3NP28"/>
<reference evidence="2 3" key="1">
    <citation type="journal article" date="2019" name="Nat. Ecol. Evol.">
        <title>Megaphylogeny resolves global patterns of mushroom evolution.</title>
        <authorList>
            <person name="Varga T."/>
            <person name="Krizsan K."/>
            <person name="Foldi C."/>
            <person name="Dima B."/>
            <person name="Sanchez-Garcia M."/>
            <person name="Sanchez-Ramirez S."/>
            <person name="Szollosi G.J."/>
            <person name="Szarkandi J.G."/>
            <person name="Papp V."/>
            <person name="Albert L."/>
            <person name="Andreopoulos W."/>
            <person name="Angelini C."/>
            <person name="Antonin V."/>
            <person name="Barry K.W."/>
            <person name="Bougher N.L."/>
            <person name="Buchanan P."/>
            <person name="Buyck B."/>
            <person name="Bense V."/>
            <person name="Catcheside P."/>
            <person name="Chovatia M."/>
            <person name="Cooper J."/>
            <person name="Damon W."/>
            <person name="Desjardin D."/>
            <person name="Finy P."/>
            <person name="Geml J."/>
            <person name="Haridas S."/>
            <person name="Hughes K."/>
            <person name="Justo A."/>
            <person name="Karasinski D."/>
            <person name="Kautmanova I."/>
            <person name="Kiss B."/>
            <person name="Kocsube S."/>
            <person name="Kotiranta H."/>
            <person name="LaButti K.M."/>
            <person name="Lechner B.E."/>
            <person name="Liimatainen K."/>
            <person name="Lipzen A."/>
            <person name="Lukacs Z."/>
            <person name="Mihaltcheva S."/>
            <person name="Morgado L.N."/>
            <person name="Niskanen T."/>
            <person name="Noordeloos M.E."/>
            <person name="Ohm R.A."/>
            <person name="Ortiz-Santana B."/>
            <person name="Ovrebo C."/>
            <person name="Racz N."/>
            <person name="Riley R."/>
            <person name="Savchenko A."/>
            <person name="Shiryaev A."/>
            <person name="Soop K."/>
            <person name="Spirin V."/>
            <person name="Szebenyi C."/>
            <person name="Tomsovsky M."/>
            <person name="Tulloss R.E."/>
            <person name="Uehling J."/>
            <person name="Grigoriev I.V."/>
            <person name="Vagvolgyi C."/>
            <person name="Papp T."/>
            <person name="Martin F.M."/>
            <person name="Miettinen O."/>
            <person name="Hibbett D.S."/>
            <person name="Nagy L.G."/>
        </authorList>
    </citation>
    <scope>NUCLEOTIDE SEQUENCE [LARGE SCALE GENOMIC DNA]</scope>
    <source>
        <strain evidence="2 3">HHB13444</strain>
    </source>
</reference>
<proteinExistence type="predicted"/>
<organism evidence="2 3">
    <name type="scientific">Polyporus arcularius HHB13444</name>
    <dbReference type="NCBI Taxonomy" id="1314778"/>
    <lineage>
        <taxon>Eukaryota</taxon>
        <taxon>Fungi</taxon>
        <taxon>Dikarya</taxon>
        <taxon>Basidiomycota</taxon>
        <taxon>Agaricomycotina</taxon>
        <taxon>Agaricomycetes</taxon>
        <taxon>Polyporales</taxon>
        <taxon>Polyporaceae</taxon>
        <taxon>Polyporus</taxon>
    </lineage>
</organism>
<dbReference type="PANTHER" id="PTHR31912">
    <property type="entry name" value="IP13529P"/>
    <property type="match status" value="1"/>
</dbReference>
<feature type="region of interest" description="Disordered" evidence="1">
    <location>
        <begin position="278"/>
        <end position="342"/>
    </location>
</feature>
<evidence type="ECO:0000313" key="3">
    <source>
        <dbReference type="Proteomes" id="UP000308197"/>
    </source>
</evidence>
<dbReference type="InParanoid" id="A0A5C3NP28"/>
<feature type="region of interest" description="Disordered" evidence="1">
    <location>
        <begin position="432"/>
        <end position="493"/>
    </location>
</feature>
<evidence type="ECO:0000313" key="2">
    <source>
        <dbReference type="EMBL" id="TFK79286.1"/>
    </source>
</evidence>
<feature type="region of interest" description="Disordered" evidence="1">
    <location>
        <begin position="1427"/>
        <end position="1457"/>
    </location>
</feature>
<dbReference type="PANTHER" id="PTHR31912:SF34">
    <property type="entry name" value="NOTOCHORD-RELATED PROTEIN"/>
    <property type="match status" value="1"/>
</dbReference>